<feature type="region of interest" description="Disordered" evidence="1">
    <location>
        <begin position="33"/>
        <end position="139"/>
    </location>
</feature>
<dbReference type="EMBL" id="UZAI01018886">
    <property type="protein sequence ID" value="VDP40969.1"/>
    <property type="molecule type" value="Genomic_DNA"/>
</dbReference>
<proteinExistence type="predicted"/>
<feature type="compositionally biased region" description="Basic and acidic residues" evidence="1">
    <location>
        <begin position="107"/>
        <end position="124"/>
    </location>
</feature>
<dbReference type="Proteomes" id="UP000277204">
    <property type="component" value="Unassembled WGS sequence"/>
</dbReference>
<name>A0A183N0L9_9TREM</name>
<feature type="compositionally biased region" description="Polar residues" evidence="1">
    <location>
        <begin position="33"/>
        <end position="58"/>
    </location>
</feature>
<evidence type="ECO:0000313" key="3">
    <source>
        <dbReference type="Proteomes" id="UP000277204"/>
    </source>
</evidence>
<protein>
    <submittedName>
        <fullName evidence="2">Uncharacterized protein</fullName>
    </submittedName>
</protein>
<feature type="compositionally biased region" description="Polar residues" evidence="1">
    <location>
        <begin position="128"/>
        <end position="139"/>
    </location>
</feature>
<organism evidence="2 3">
    <name type="scientific">Schistosoma margrebowiei</name>
    <dbReference type="NCBI Taxonomy" id="48269"/>
    <lineage>
        <taxon>Eukaryota</taxon>
        <taxon>Metazoa</taxon>
        <taxon>Spiralia</taxon>
        <taxon>Lophotrochozoa</taxon>
        <taxon>Platyhelminthes</taxon>
        <taxon>Trematoda</taxon>
        <taxon>Digenea</taxon>
        <taxon>Strigeidida</taxon>
        <taxon>Schistosomatoidea</taxon>
        <taxon>Schistosomatidae</taxon>
        <taxon>Schistosoma</taxon>
    </lineage>
</organism>
<evidence type="ECO:0000313" key="2">
    <source>
        <dbReference type="EMBL" id="VDP40969.1"/>
    </source>
</evidence>
<dbReference type="AlphaFoldDB" id="A0A183N0L9"/>
<sequence length="139" mass="15878">MSRQFYCTAQKPGELRKPSSRRYKCLLTVVYANTSDPLARHNQQQSTVGENKTDSSGGRNREEAPEVDRTQIEESTQLRHKTSPHMESSRPKEKRKIKEHITPGNGNRHEENEQELDGTRKEGPRQSGFENSGPQPVLH</sequence>
<gene>
    <name evidence="2" type="ORF">SMRZ_LOCUS21844</name>
</gene>
<accession>A0A183N0L9</accession>
<reference evidence="2 3" key="1">
    <citation type="submission" date="2018-11" db="EMBL/GenBank/DDBJ databases">
        <authorList>
            <consortium name="Pathogen Informatics"/>
        </authorList>
    </citation>
    <scope>NUCLEOTIDE SEQUENCE [LARGE SCALE GENOMIC DNA]</scope>
    <source>
        <strain evidence="2 3">Zambia</strain>
    </source>
</reference>
<keyword evidence="3" id="KW-1185">Reference proteome</keyword>
<feature type="compositionally biased region" description="Basic and acidic residues" evidence="1">
    <location>
        <begin position="59"/>
        <end position="72"/>
    </location>
</feature>
<evidence type="ECO:0000256" key="1">
    <source>
        <dbReference type="SAM" id="MobiDB-lite"/>
    </source>
</evidence>